<evidence type="ECO:0000256" key="1">
    <source>
        <dbReference type="SAM" id="SignalP"/>
    </source>
</evidence>
<keyword evidence="1" id="KW-0732">Signal</keyword>
<dbReference type="AlphaFoldDB" id="A0AAD2D145"/>
<organism evidence="2 3">
    <name type="scientific">Euplotes crassus</name>
    <dbReference type="NCBI Taxonomy" id="5936"/>
    <lineage>
        <taxon>Eukaryota</taxon>
        <taxon>Sar</taxon>
        <taxon>Alveolata</taxon>
        <taxon>Ciliophora</taxon>
        <taxon>Intramacronucleata</taxon>
        <taxon>Spirotrichea</taxon>
        <taxon>Hypotrichia</taxon>
        <taxon>Euplotida</taxon>
        <taxon>Euplotidae</taxon>
        <taxon>Moneuplotes</taxon>
    </lineage>
</organism>
<evidence type="ECO:0000313" key="3">
    <source>
        <dbReference type="Proteomes" id="UP001295684"/>
    </source>
</evidence>
<name>A0AAD2D145_EUPCR</name>
<accession>A0AAD2D145</accession>
<feature type="chain" id="PRO_5042108781" evidence="1">
    <location>
        <begin position="20"/>
        <end position="200"/>
    </location>
</feature>
<proteinExistence type="predicted"/>
<dbReference type="Proteomes" id="UP001295684">
    <property type="component" value="Unassembled WGS sequence"/>
</dbReference>
<protein>
    <submittedName>
        <fullName evidence="2">Uncharacterized protein</fullName>
    </submittedName>
</protein>
<keyword evidence="3" id="KW-1185">Reference proteome</keyword>
<gene>
    <name evidence="2" type="ORF">ECRASSUSDP1_LOCUS17815</name>
</gene>
<feature type="signal peptide" evidence="1">
    <location>
        <begin position="1"/>
        <end position="19"/>
    </location>
</feature>
<evidence type="ECO:0000313" key="2">
    <source>
        <dbReference type="EMBL" id="CAI2376445.1"/>
    </source>
</evidence>
<dbReference type="EMBL" id="CAMPGE010018005">
    <property type="protein sequence ID" value="CAI2376445.1"/>
    <property type="molecule type" value="Genomic_DNA"/>
</dbReference>
<sequence length="200" mass="21491">MNKFIVLTVLLLSSVLVAAGPLTIDVGGGAQFSLQDEDTTAENRKVHFQMSLNSNLHLLDTATAICFDSDDSFNIADGSAGFGISFLCVSLQCTSNAQLHTLLFGSHYQEGYWAGAGIDVSHTWVGGLEVNDGLSPEAQFDMETSVAASINLPDLEAEVDTYLKCFTNFAGSYIENNLLVDINLNSDWQEHNVTITATAS</sequence>
<comment type="caution">
    <text evidence="2">The sequence shown here is derived from an EMBL/GenBank/DDBJ whole genome shotgun (WGS) entry which is preliminary data.</text>
</comment>
<reference evidence="2" key="1">
    <citation type="submission" date="2023-07" db="EMBL/GenBank/DDBJ databases">
        <authorList>
            <consortium name="AG Swart"/>
            <person name="Singh M."/>
            <person name="Singh A."/>
            <person name="Seah K."/>
            <person name="Emmerich C."/>
        </authorList>
    </citation>
    <scope>NUCLEOTIDE SEQUENCE</scope>
    <source>
        <strain evidence="2">DP1</strain>
    </source>
</reference>